<evidence type="ECO:0000313" key="3">
    <source>
        <dbReference type="Proteomes" id="UP000254554"/>
    </source>
</evidence>
<dbReference type="AlphaFoldDB" id="A0A377GC89"/>
<organism evidence="2 3">
    <name type="scientific">Fluoribacter dumoffii</name>
    <dbReference type="NCBI Taxonomy" id="463"/>
    <lineage>
        <taxon>Bacteria</taxon>
        <taxon>Pseudomonadati</taxon>
        <taxon>Pseudomonadota</taxon>
        <taxon>Gammaproteobacteria</taxon>
        <taxon>Legionellales</taxon>
        <taxon>Legionellaceae</taxon>
        <taxon>Fluoribacter</taxon>
    </lineage>
</organism>
<reference evidence="2 3" key="1">
    <citation type="submission" date="2018-06" db="EMBL/GenBank/DDBJ databases">
        <authorList>
            <consortium name="Pathogen Informatics"/>
            <person name="Doyle S."/>
        </authorList>
    </citation>
    <scope>NUCLEOTIDE SEQUENCE [LARGE SCALE GENOMIC DNA]</scope>
    <source>
        <strain evidence="2 3">NCTC11370</strain>
    </source>
</reference>
<evidence type="ECO:0000313" key="2">
    <source>
        <dbReference type="EMBL" id="STO22111.1"/>
    </source>
</evidence>
<gene>
    <name evidence="2" type="ORF">NCTC11370_02195</name>
</gene>
<dbReference type="Proteomes" id="UP000254554">
    <property type="component" value="Unassembled WGS sequence"/>
</dbReference>
<evidence type="ECO:0000256" key="1">
    <source>
        <dbReference type="SAM" id="Phobius"/>
    </source>
</evidence>
<dbReference type="STRING" id="1094715.GCA_000236165_02043"/>
<dbReference type="GO" id="GO:0015097">
    <property type="term" value="F:mercury ion transmembrane transporter activity"/>
    <property type="evidence" value="ECO:0007669"/>
    <property type="project" value="InterPro"/>
</dbReference>
<sequence>MRTKWRLNLKTLIRLFARIGDKAGSLGALVSAMSCAMCFPAIASLGAALGLGVLSQWEGMFVNTLLPLFAWIALAANGLGWFSHRQWHRSLLGIAGPTLLLLSLYPWFQYGWSTYVTYLALALMVAVSLWDIFSAANKRCDENCTAPTNKIN</sequence>
<accession>A0A377GC89</accession>
<feature type="transmembrane region" description="Helical" evidence="1">
    <location>
        <begin position="91"/>
        <end position="108"/>
    </location>
</feature>
<dbReference type="PROSITE" id="PS51257">
    <property type="entry name" value="PROKAR_LIPOPROTEIN"/>
    <property type="match status" value="1"/>
</dbReference>
<dbReference type="InterPro" id="IPR004891">
    <property type="entry name" value="Mercury-R_MerC"/>
</dbReference>
<keyword evidence="3" id="KW-1185">Reference proteome</keyword>
<dbReference type="EMBL" id="UGGT01000001">
    <property type="protein sequence ID" value="STO22111.1"/>
    <property type="molecule type" value="Genomic_DNA"/>
</dbReference>
<protein>
    <submittedName>
        <fullName evidence="2">Putative mercury transport protein MerC</fullName>
    </submittedName>
</protein>
<keyword evidence="1" id="KW-0812">Transmembrane</keyword>
<name>A0A377GC89_9GAMM</name>
<feature type="transmembrane region" description="Helical" evidence="1">
    <location>
        <begin position="26"/>
        <end position="54"/>
    </location>
</feature>
<feature type="transmembrane region" description="Helical" evidence="1">
    <location>
        <begin position="114"/>
        <end position="133"/>
    </location>
</feature>
<dbReference type="Pfam" id="PF03203">
    <property type="entry name" value="MerC"/>
    <property type="match status" value="1"/>
</dbReference>
<feature type="transmembrane region" description="Helical" evidence="1">
    <location>
        <begin position="60"/>
        <end position="79"/>
    </location>
</feature>
<proteinExistence type="predicted"/>
<keyword evidence="1" id="KW-1133">Transmembrane helix</keyword>
<keyword evidence="1" id="KW-0472">Membrane</keyword>
<dbReference type="NCBIfam" id="NF010318">
    <property type="entry name" value="PRK13755.1"/>
    <property type="match status" value="1"/>
</dbReference>
<dbReference type="GO" id="GO:0016020">
    <property type="term" value="C:membrane"/>
    <property type="evidence" value="ECO:0007669"/>
    <property type="project" value="InterPro"/>
</dbReference>
<dbReference type="NCBIfam" id="NF033784">
    <property type="entry name" value="transport_merC"/>
    <property type="match status" value="1"/>
</dbReference>